<dbReference type="InterPro" id="IPR029058">
    <property type="entry name" value="AB_hydrolase_fold"/>
</dbReference>
<dbReference type="PANTHER" id="PTHR48098">
    <property type="entry name" value="ENTEROCHELIN ESTERASE-RELATED"/>
    <property type="match status" value="1"/>
</dbReference>
<comment type="caution">
    <text evidence="2">The sequence shown here is derived from an EMBL/GenBank/DDBJ whole genome shotgun (WGS) entry which is preliminary data.</text>
</comment>
<dbReference type="EMBL" id="BAABLK010000009">
    <property type="protein sequence ID" value="GAA5226066.1"/>
    <property type="molecule type" value="Genomic_DNA"/>
</dbReference>
<evidence type="ECO:0000313" key="3">
    <source>
        <dbReference type="Proteomes" id="UP001501257"/>
    </source>
</evidence>
<name>A0ABP9TIT0_9MICC</name>
<dbReference type="Proteomes" id="UP001501257">
    <property type="component" value="Unassembled WGS sequence"/>
</dbReference>
<proteinExistence type="predicted"/>
<keyword evidence="1" id="KW-0472">Membrane</keyword>
<dbReference type="Gene3D" id="3.40.50.1820">
    <property type="entry name" value="alpha/beta hydrolase"/>
    <property type="match status" value="1"/>
</dbReference>
<dbReference type="SUPFAM" id="SSF53474">
    <property type="entry name" value="alpha/beta-Hydrolases"/>
    <property type="match status" value="1"/>
</dbReference>
<keyword evidence="3" id="KW-1185">Reference proteome</keyword>
<protein>
    <submittedName>
        <fullName evidence="2">Alpha/beta hydrolase-fold protein</fullName>
    </submittedName>
</protein>
<reference evidence="3" key="1">
    <citation type="journal article" date="2019" name="Int. J. Syst. Evol. Microbiol.">
        <title>The Global Catalogue of Microorganisms (GCM) 10K type strain sequencing project: providing services to taxonomists for standard genome sequencing and annotation.</title>
        <authorList>
            <consortium name="The Broad Institute Genomics Platform"/>
            <consortium name="The Broad Institute Genome Sequencing Center for Infectious Disease"/>
            <person name="Wu L."/>
            <person name="Ma J."/>
        </authorList>
    </citation>
    <scope>NUCLEOTIDE SEQUENCE [LARGE SCALE GENOMIC DNA]</scope>
    <source>
        <strain evidence="3">JCM 18952</strain>
    </source>
</reference>
<dbReference type="InterPro" id="IPR050583">
    <property type="entry name" value="Mycobacterial_A85_antigen"/>
</dbReference>
<keyword evidence="2" id="KW-0378">Hydrolase</keyword>
<dbReference type="InterPro" id="IPR000801">
    <property type="entry name" value="Esterase-like"/>
</dbReference>
<organism evidence="2 3">
    <name type="scientific">Paeniglutamicibacter antarcticus</name>
    <dbReference type="NCBI Taxonomy" id="494023"/>
    <lineage>
        <taxon>Bacteria</taxon>
        <taxon>Bacillati</taxon>
        <taxon>Actinomycetota</taxon>
        <taxon>Actinomycetes</taxon>
        <taxon>Micrococcales</taxon>
        <taxon>Micrococcaceae</taxon>
        <taxon>Paeniglutamicibacter</taxon>
    </lineage>
</organism>
<sequence>MYLPFSSNDVAPINLSDAVLSSTGGSTWLSSWWTAGAVTAVCLLVAVFLLLFHRPLSRKRPGRNGQPKSRNRFWAGIVARIAGVLVLVLVAGAFLANAYVGYVPNLTAGGRVLAAATGQGSDAGAPGTVAVGGPGTVGSVGMPGDTKLRVAASDAWVYTPPGYDASGKTRYPVLYLIHGYPGTAADWFAAAQIDQTMDALIAQNMVKPMIVVSLDVNGGGQRDTECLDAINGPKIESWIYTQAIPFIDKTYPTRTDRSGRILGGMSSGGYCSLDQGLRHQDTWSTIISFEGYGDPGSGGKSAFNGNQALIKAHSPSDYLPTMKFTHPQAFYLDNGDRSGVARVKKLADQLKSRQQKVYYRINAGQGHTWSEVRAGLPYALVFASRELPGK</sequence>
<feature type="transmembrane region" description="Helical" evidence="1">
    <location>
        <begin position="32"/>
        <end position="52"/>
    </location>
</feature>
<keyword evidence="1" id="KW-0812">Transmembrane</keyword>
<keyword evidence="1" id="KW-1133">Transmembrane helix</keyword>
<feature type="transmembrane region" description="Helical" evidence="1">
    <location>
        <begin position="73"/>
        <end position="96"/>
    </location>
</feature>
<dbReference type="RefSeq" id="WP_210099291.1">
    <property type="nucleotide sequence ID" value="NZ_BAABLK010000009.1"/>
</dbReference>
<accession>A0ABP9TIT0</accession>
<gene>
    <name evidence="2" type="ORF">GCM10025778_05960</name>
</gene>
<evidence type="ECO:0000313" key="2">
    <source>
        <dbReference type="EMBL" id="GAA5226066.1"/>
    </source>
</evidence>
<evidence type="ECO:0000256" key="1">
    <source>
        <dbReference type="SAM" id="Phobius"/>
    </source>
</evidence>
<dbReference type="Pfam" id="PF00756">
    <property type="entry name" value="Esterase"/>
    <property type="match status" value="1"/>
</dbReference>
<dbReference type="GO" id="GO:0016787">
    <property type="term" value="F:hydrolase activity"/>
    <property type="evidence" value="ECO:0007669"/>
    <property type="project" value="UniProtKB-KW"/>
</dbReference>